<feature type="region of interest" description="Disordered" evidence="5">
    <location>
        <begin position="491"/>
        <end position="574"/>
    </location>
</feature>
<evidence type="ECO:0000313" key="7">
    <source>
        <dbReference type="EMBL" id="KAJ4371244.1"/>
    </source>
</evidence>
<feature type="compositionally biased region" description="Polar residues" evidence="5">
    <location>
        <begin position="627"/>
        <end position="640"/>
    </location>
</feature>
<evidence type="ECO:0000313" key="8">
    <source>
        <dbReference type="Proteomes" id="UP001140560"/>
    </source>
</evidence>
<keyword evidence="8" id="KW-1185">Reference proteome</keyword>
<feature type="compositionally biased region" description="Basic residues" evidence="5">
    <location>
        <begin position="1015"/>
        <end position="1024"/>
    </location>
</feature>
<feature type="compositionally biased region" description="Pro residues" evidence="5">
    <location>
        <begin position="945"/>
        <end position="961"/>
    </location>
</feature>
<dbReference type="OrthoDB" id="4347at2759"/>
<feature type="region of interest" description="Disordered" evidence="5">
    <location>
        <begin position="728"/>
        <end position="753"/>
    </location>
</feature>
<protein>
    <recommendedName>
        <fullName evidence="6">C3H1-type domain-containing protein</fullName>
    </recommendedName>
</protein>
<evidence type="ECO:0000256" key="2">
    <source>
        <dbReference type="ARBA" id="ARBA00022771"/>
    </source>
</evidence>
<dbReference type="SUPFAM" id="SSF90229">
    <property type="entry name" value="CCCH zinc finger"/>
    <property type="match status" value="1"/>
</dbReference>
<keyword evidence="2 4" id="KW-0863">Zinc-finger</keyword>
<feature type="compositionally biased region" description="Basic and acidic residues" evidence="5">
    <location>
        <begin position="644"/>
        <end position="668"/>
    </location>
</feature>
<dbReference type="SMART" id="SM00356">
    <property type="entry name" value="ZnF_C3H1"/>
    <property type="match status" value="1"/>
</dbReference>
<dbReference type="AlphaFoldDB" id="A0A9W8Y966"/>
<feature type="domain" description="C3H1-type" evidence="6">
    <location>
        <begin position="1030"/>
        <end position="1052"/>
    </location>
</feature>
<feature type="zinc finger region" description="C3H1-type" evidence="4">
    <location>
        <begin position="1030"/>
        <end position="1052"/>
    </location>
</feature>
<dbReference type="Proteomes" id="UP001140560">
    <property type="component" value="Unassembled WGS sequence"/>
</dbReference>
<feature type="region of interest" description="Disordered" evidence="5">
    <location>
        <begin position="796"/>
        <end position="820"/>
    </location>
</feature>
<accession>A0A9W8Y966</accession>
<feature type="region of interest" description="Disordered" evidence="5">
    <location>
        <begin position="23"/>
        <end position="50"/>
    </location>
</feature>
<feature type="compositionally biased region" description="Acidic residues" evidence="5">
    <location>
        <begin position="289"/>
        <end position="305"/>
    </location>
</feature>
<feature type="region of interest" description="Disordered" evidence="5">
    <location>
        <begin position="589"/>
        <end position="679"/>
    </location>
</feature>
<evidence type="ECO:0000256" key="1">
    <source>
        <dbReference type="ARBA" id="ARBA00022723"/>
    </source>
</evidence>
<feature type="compositionally biased region" description="Low complexity" evidence="5">
    <location>
        <begin position="593"/>
        <end position="617"/>
    </location>
</feature>
<name>A0A9W8Y966_9PLEO</name>
<dbReference type="Pfam" id="PF18345">
    <property type="entry name" value="zf_CCCH_4"/>
    <property type="match status" value="1"/>
</dbReference>
<evidence type="ECO:0000256" key="3">
    <source>
        <dbReference type="ARBA" id="ARBA00022833"/>
    </source>
</evidence>
<dbReference type="Gene3D" id="4.10.1000.10">
    <property type="entry name" value="Zinc finger, CCCH-type"/>
    <property type="match status" value="1"/>
</dbReference>
<dbReference type="EMBL" id="JAPEUY010000007">
    <property type="protein sequence ID" value="KAJ4371244.1"/>
    <property type="molecule type" value="Genomic_DNA"/>
</dbReference>
<feature type="compositionally biased region" description="Low complexity" evidence="5">
    <location>
        <begin position="962"/>
        <end position="997"/>
    </location>
</feature>
<proteinExistence type="predicted"/>
<feature type="region of interest" description="Disordered" evidence="5">
    <location>
        <begin position="258"/>
        <end position="317"/>
    </location>
</feature>
<evidence type="ECO:0000256" key="4">
    <source>
        <dbReference type="PROSITE-ProRule" id="PRU00723"/>
    </source>
</evidence>
<keyword evidence="1 4" id="KW-0479">Metal-binding</keyword>
<feature type="compositionally biased region" description="Acidic residues" evidence="5">
    <location>
        <begin position="730"/>
        <end position="739"/>
    </location>
</feature>
<sequence>MPGQNIYVDPSYQTIFSSADRYGTPSWDAQLNQHSGLAPNQSSQTWHHGSYTQQPFNALSQPYGSQSQGLRTASPYQYGQFGQPASMSNYGQASNVDPSLGGLDPNAIRQQQQSPYQMPMRSATPQGHSGTVTPQALQHSATSLQNIRPSASPFQIPRTTTEIFAQQQSRAAFAKPVRVPEYEIPKGKKSGGLYVLDQTALAKATKSTALNKFVTLGSEPFHLATNRTALPLYTPRLSLKELKKAGADSKKLARLSKSSLPKALKSEKKSATSAGLKREVSDSESYSESSEDDSEYTDDEEEEEQSPLPASRPDEPHEAVRYDVIKATWYPRASPISSEKIKNSMRDIWEVMNTIQKRWRTDTKAVTDAEEKKKTGELPVLKSRVASQRDLLQSALKAALELAHPDVLYHLGQIKPFLYLCYQFLANRFHSKDYDGPLPAVIYEILCRCGTLTSELLEETKVIKALVSMKKYANEKHKALIQKIVDGAASNSKKAKAGSPSGTEPTEVKVAKRPATDALSRTAGEVPVSKKPKPAEAPANAAKKDTTKSTSTTSASLPQKRPGEKPATAPMPVKARVNQVANKPSGLFASLNAASKKPATAATAPANTKVTPKPAAAAKDKKPVTASTSKPAFSFAQTMASLLKPKEQEAAPAKSEKQLPPETPEEKAKRLRKESRRHLRVTFRPDTSLVSIRYFDHAPEEDMGHEENMVRDAGDIGGEGRMFKQHKELDIDEDEDDAEPENRPWREPSQVDFSVIKADERQRNYMPFGGGENQPSCPEKEANIRRENATLMVFYSDPRDIPSSPREPLEESTPAAPVTNFGSPPDLCLQRCPQPPVLAALPDLSNLENIFKQFATSATTQPQSVTQPAPVQNAYAQSSVPAPAIDLASILSALNGQNAPQPPAPAPMPAAAPAAAPVQQPLPAGLDFNAMMALIQAQAATGGALPPPPPGLPPGFPPFPFAFPSQAPQAPQTPQQQDAAAAYQPQMQSQYDQQSNSGSKRQRDDGSNNTDRTQGKRHKKHGERPHKVLACKFFQKGTCNKGDNCTYIHDMNM</sequence>
<feature type="region of interest" description="Disordered" evidence="5">
    <location>
        <begin position="941"/>
        <end position="1024"/>
    </location>
</feature>
<reference evidence="7" key="1">
    <citation type="submission" date="2022-10" db="EMBL/GenBank/DDBJ databases">
        <title>Tapping the CABI collections for fungal endophytes: first genome assemblies for Collariella, Neodidymelliopsis, Ascochyta clinopodiicola, Didymella pomorum, Didymosphaeria variabile, Neocosmospora piperis and Neocucurbitaria cava.</title>
        <authorList>
            <person name="Hill R."/>
        </authorList>
    </citation>
    <scope>NUCLEOTIDE SEQUENCE</scope>
    <source>
        <strain evidence="7">IMI 356814</strain>
    </source>
</reference>
<evidence type="ECO:0000259" key="6">
    <source>
        <dbReference type="PROSITE" id="PS50103"/>
    </source>
</evidence>
<dbReference type="PROSITE" id="PS50103">
    <property type="entry name" value="ZF_C3H1"/>
    <property type="match status" value="1"/>
</dbReference>
<comment type="caution">
    <text evidence="7">The sequence shown here is derived from an EMBL/GenBank/DDBJ whole genome shotgun (WGS) entry which is preliminary data.</text>
</comment>
<evidence type="ECO:0000256" key="5">
    <source>
        <dbReference type="SAM" id="MobiDB-lite"/>
    </source>
</evidence>
<feature type="compositionally biased region" description="Low complexity" evidence="5">
    <location>
        <begin position="491"/>
        <end position="502"/>
    </location>
</feature>
<organism evidence="7 8">
    <name type="scientific">Neocucurbitaria cava</name>
    <dbReference type="NCBI Taxonomy" id="798079"/>
    <lineage>
        <taxon>Eukaryota</taxon>
        <taxon>Fungi</taxon>
        <taxon>Dikarya</taxon>
        <taxon>Ascomycota</taxon>
        <taxon>Pezizomycotina</taxon>
        <taxon>Dothideomycetes</taxon>
        <taxon>Pleosporomycetidae</taxon>
        <taxon>Pleosporales</taxon>
        <taxon>Pleosporineae</taxon>
        <taxon>Cucurbitariaceae</taxon>
        <taxon>Neocucurbitaria</taxon>
    </lineage>
</organism>
<feature type="compositionally biased region" description="Basic and acidic residues" evidence="5">
    <location>
        <begin position="264"/>
        <end position="281"/>
    </location>
</feature>
<dbReference type="InterPro" id="IPR000571">
    <property type="entry name" value="Znf_CCCH"/>
</dbReference>
<dbReference type="GO" id="GO:0008270">
    <property type="term" value="F:zinc ion binding"/>
    <property type="evidence" value="ECO:0007669"/>
    <property type="project" value="UniProtKB-KW"/>
</dbReference>
<feature type="compositionally biased region" description="Polar residues" evidence="5">
    <location>
        <begin position="27"/>
        <end position="50"/>
    </location>
</feature>
<gene>
    <name evidence="7" type="ORF">N0V83_004461</name>
</gene>
<dbReference type="InterPro" id="IPR036855">
    <property type="entry name" value="Znf_CCCH_sf"/>
</dbReference>
<feature type="compositionally biased region" description="Basic residues" evidence="5">
    <location>
        <begin position="669"/>
        <end position="679"/>
    </location>
</feature>
<keyword evidence="3 4" id="KW-0862">Zinc</keyword>